<gene>
    <name evidence="1" type="ORF">U9M48_014630</name>
</gene>
<reference evidence="1 2" key="1">
    <citation type="submission" date="2024-02" db="EMBL/GenBank/DDBJ databases">
        <title>High-quality chromosome-scale genome assembly of Pensacola bahiagrass (Paspalum notatum Flugge var. saurae).</title>
        <authorList>
            <person name="Vega J.M."/>
            <person name="Podio M."/>
            <person name="Orjuela J."/>
            <person name="Siena L.A."/>
            <person name="Pessino S.C."/>
            <person name="Combes M.C."/>
            <person name="Mariac C."/>
            <person name="Albertini E."/>
            <person name="Pupilli F."/>
            <person name="Ortiz J.P.A."/>
            <person name="Leblanc O."/>
        </authorList>
    </citation>
    <scope>NUCLEOTIDE SEQUENCE [LARGE SCALE GENOMIC DNA]</scope>
    <source>
        <strain evidence="1">R1</strain>
        <tissue evidence="1">Leaf</tissue>
    </source>
</reference>
<dbReference type="Proteomes" id="UP001341281">
    <property type="component" value="Chromosome 03"/>
</dbReference>
<organism evidence="1 2">
    <name type="scientific">Paspalum notatum var. saurae</name>
    <dbReference type="NCBI Taxonomy" id="547442"/>
    <lineage>
        <taxon>Eukaryota</taxon>
        <taxon>Viridiplantae</taxon>
        <taxon>Streptophyta</taxon>
        <taxon>Embryophyta</taxon>
        <taxon>Tracheophyta</taxon>
        <taxon>Spermatophyta</taxon>
        <taxon>Magnoliopsida</taxon>
        <taxon>Liliopsida</taxon>
        <taxon>Poales</taxon>
        <taxon>Poaceae</taxon>
        <taxon>PACMAD clade</taxon>
        <taxon>Panicoideae</taxon>
        <taxon>Andropogonodae</taxon>
        <taxon>Paspaleae</taxon>
        <taxon>Paspalinae</taxon>
        <taxon>Paspalum</taxon>
    </lineage>
</organism>
<name>A0AAQ3T1K1_PASNO</name>
<evidence type="ECO:0000313" key="2">
    <source>
        <dbReference type="Proteomes" id="UP001341281"/>
    </source>
</evidence>
<dbReference type="AlphaFoldDB" id="A0AAQ3T1K1"/>
<keyword evidence="2" id="KW-1185">Reference proteome</keyword>
<accession>A0AAQ3T1K1</accession>
<evidence type="ECO:0000313" key="1">
    <source>
        <dbReference type="EMBL" id="WVZ65228.1"/>
    </source>
</evidence>
<proteinExistence type="predicted"/>
<dbReference type="EMBL" id="CP144747">
    <property type="protein sequence ID" value="WVZ65228.1"/>
    <property type="molecule type" value="Genomic_DNA"/>
</dbReference>
<protein>
    <submittedName>
        <fullName evidence="1">Uncharacterized protein</fullName>
    </submittedName>
</protein>
<sequence>MSRSAAQTSTRSHGRFRRLGAAAADEGFIRGSSAPSAVSGHAYTQSLSISSAHAGVSPSMGSLPPNPGCSRTAPSIDTLSDCDAAIMATLWTKLPPALSPARKTRPRSPCRDSQGVLVARRQRVLWREAVVHGDDEQAGPRGQRVEEGLVGRRRRRLSDEAAAVEVDEHGQLLLVIGGRAREVEANEDAGVVVDNDVFGGDAGGGVKAGRHGLGAHQAVDAPVAVDAEVRSVDEYIRARIHGGRAGGGASNSWGL</sequence>